<dbReference type="Gene3D" id="3.80.10.10">
    <property type="entry name" value="Ribonuclease Inhibitor"/>
    <property type="match status" value="1"/>
</dbReference>
<protein>
    <recommendedName>
        <fullName evidence="4">F-box domain-containing protein</fullName>
    </recommendedName>
</protein>
<proteinExistence type="predicted"/>
<accession>A0A9P3G559</accession>
<dbReference type="SUPFAM" id="SSF52047">
    <property type="entry name" value="RNI-like"/>
    <property type="match status" value="1"/>
</dbReference>
<keyword evidence="3" id="KW-1185">Reference proteome</keyword>
<feature type="region of interest" description="Disordered" evidence="1">
    <location>
        <begin position="377"/>
        <end position="411"/>
    </location>
</feature>
<comment type="caution">
    <text evidence="2">The sequence shown here is derived from an EMBL/GenBank/DDBJ whole genome shotgun (WGS) entry which is preliminary data.</text>
</comment>
<evidence type="ECO:0000256" key="1">
    <source>
        <dbReference type="SAM" id="MobiDB-lite"/>
    </source>
</evidence>
<evidence type="ECO:0008006" key="4">
    <source>
        <dbReference type="Google" id="ProtNLM"/>
    </source>
</evidence>
<reference evidence="2 3" key="1">
    <citation type="submission" date="2021-08" db="EMBL/GenBank/DDBJ databases">
        <title>Draft Genome Sequence of Phanerochaete sordida strain YK-624.</title>
        <authorList>
            <person name="Mori T."/>
            <person name="Dohra H."/>
            <person name="Suzuki T."/>
            <person name="Kawagishi H."/>
            <person name="Hirai H."/>
        </authorList>
    </citation>
    <scope>NUCLEOTIDE SEQUENCE [LARGE SCALE GENOMIC DNA]</scope>
    <source>
        <strain evidence="2 3">YK-624</strain>
    </source>
</reference>
<evidence type="ECO:0000313" key="2">
    <source>
        <dbReference type="EMBL" id="GJE88064.1"/>
    </source>
</evidence>
<organism evidence="2 3">
    <name type="scientific">Phanerochaete sordida</name>
    <dbReference type="NCBI Taxonomy" id="48140"/>
    <lineage>
        <taxon>Eukaryota</taxon>
        <taxon>Fungi</taxon>
        <taxon>Dikarya</taxon>
        <taxon>Basidiomycota</taxon>
        <taxon>Agaricomycotina</taxon>
        <taxon>Agaricomycetes</taxon>
        <taxon>Polyporales</taxon>
        <taxon>Phanerochaetaceae</taxon>
        <taxon>Phanerochaete</taxon>
    </lineage>
</organism>
<dbReference type="EMBL" id="BPQB01000008">
    <property type="protein sequence ID" value="GJE88064.1"/>
    <property type="molecule type" value="Genomic_DNA"/>
</dbReference>
<evidence type="ECO:0000313" key="3">
    <source>
        <dbReference type="Proteomes" id="UP000703269"/>
    </source>
</evidence>
<dbReference type="AlphaFoldDB" id="A0A9P3G559"/>
<dbReference type="Proteomes" id="UP000703269">
    <property type="component" value="Unassembled WGS sequence"/>
</dbReference>
<name>A0A9P3G559_9APHY</name>
<dbReference type="OrthoDB" id="2729741at2759"/>
<sequence length="411" mass="47110">MFADRRRFDLLRRFQLLEVKGGHSREALERAARNVVSLLSHAVQLEWLRIEEFDYLEVHKPLPRALSSLTKLRSLHLTDVDAATTRIVKALTMSLAEISLSCYGNKAYEDPSEFLAPFKDTMRKIILSHVEMLSVAGTPAPFPLVRTLHLDRCGHVDLQALEDCFPNLRRLYLQHDEEVEDTSEIEEERFLNLARDARPWDSLSMLRGTVAGLYSLGISCSVEHLDVDTEWPVVEPDDYMRLTSLLAALCPTVLELSLNLPDLDTDKLEKSLSVTAGTLKYLRLVLHWDKALFDPHEDLDSLLDSLPRTTLQYLQIKFHYDPDPKRPSLRPSSHLCSVVGVAYIDTFELARSAFYIPTLRYFCLESDPMSRPRPEMFEVREDDEGERVPVKLPWDARTNELSQESPFPMDG</sequence>
<gene>
    <name evidence="2" type="ORF">PsYK624_041470</name>
</gene>
<dbReference type="InterPro" id="IPR032675">
    <property type="entry name" value="LRR_dom_sf"/>
</dbReference>